<dbReference type="EMBL" id="SRMF01000016">
    <property type="protein sequence ID" value="TGG90195.1"/>
    <property type="molecule type" value="Genomic_DNA"/>
</dbReference>
<dbReference type="OrthoDB" id="1496114at2"/>
<feature type="chain" id="PRO_5021491919" evidence="1">
    <location>
        <begin position="24"/>
        <end position="230"/>
    </location>
</feature>
<evidence type="ECO:0000313" key="3">
    <source>
        <dbReference type="Proteomes" id="UP000297475"/>
    </source>
</evidence>
<keyword evidence="3" id="KW-1185">Reference proteome</keyword>
<sequence length="230" mass="25831">MISRILLSAVLSLLALTVPVAYAVDYSQGESLRVIGTNVIMREEPWQGAAIVGSLNEYDHLTFLGEYTVEPITVRVRGESVTAPYLRVRADSGDEGWVFGGLVSADHDANLLAGKLTLLDPGDHKDDIIRLYGRDYVMHDRRMRSSSTQALLDRLDVDQAWEYYYFRTGEGVAFGLGEDERIQSIRVRQDDLEDAGLTTYWRTVEGFLSDPLRPECHQTPPASSCDDYQH</sequence>
<accession>A0A4Z0W9Q2</accession>
<dbReference type="RefSeq" id="WP_135485006.1">
    <property type="nucleotide sequence ID" value="NZ_SRMF01000016.1"/>
</dbReference>
<dbReference type="AlphaFoldDB" id="A0A4Z0W9Q2"/>
<dbReference type="Proteomes" id="UP000297475">
    <property type="component" value="Unassembled WGS sequence"/>
</dbReference>
<evidence type="ECO:0000256" key="1">
    <source>
        <dbReference type="SAM" id="SignalP"/>
    </source>
</evidence>
<protein>
    <submittedName>
        <fullName evidence="2">SH3 domain-containing protein</fullName>
    </submittedName>
</protein>
<evidence type="ECO:0000313" key="2">
    <source>
        <dbReference type="EMBL" id="TGG90195.1"/>
    </source>
</evidence>
<name>A0A4Z0W9Q2_9GAMM</name>
<feature type="signal peptide" evidence="1">
    <location>
        <begin position="1"/>
        <end position="23"/>
    </location>
</feature>
<gene>
    <name evidence="2" type="ORF">E4656_19520</name>
</gene>
<keyword evidence="1" id="KW-0732">Signal</keyword>
<reference evidence="2 3" key="1">
    <citation type="submission" date="2019-04" db="EMBL/GenBank/DDBJ databases">
        <title>Natronospirillum operosus gen. nov., sp. nov., a haloalkaliphilic satellite isolated from decaying biomass of laboratory culture of cyanobacterium Geitlerinema sp. and proposal of Natronospirillaceae fam. nov. and Saccharospirillaceae fam. nov.</title>
        <authorList>
            <person name="Kevbrin V."/>
            <person name="Boltyanskaya Y."/>
            <person name="Koziaeva V."/>
            <person name="Grouzdev D.S."/>
            <person name="Park M."/>
            <person name="Cho J."/>
        </authorList>
    </citation>
    <scope>NUCLEOTIDE SEQUENCE [LARGE SCALE GENOMIC DNA]</scope>
    <source>
        <strain evidence="2 3">G-116</strain>
    </source>
</reference>
<comment type="caution">
    <text evidence="2">The sequence shown here is derived from an EMBL/GenBank/DDBJ whole genome shotgun (WGS) entry which is preliminary data.</text>
</comment>
<proteinExistence type="predicted"/>
<organism evidence="2 3">
    <name type="scientific">Natronospirillum operosum</name>
    <dbReference type="NCBI Taxonomy" id="2759953"/>
    <lineage>
        <taxon>Bacteria</taxon>
        <taxon>Pseudomonadati</taxon>
        <taxon>Pseudomonadota</taxon>
        <taxon>Gammaproteobacteria</taxon>
        <taxon>Oceanospirillales</taxon>
        <taxon>Natronospirillaceae</taxon>
        <taxon>Natronospirillum</taxon>
    </lineage>
</organism>